<proteinExistence type="predicted"/>
<dbReference type="AlphaFoldDB" id="X0W443"/>
<evidence type="ECO:0000313" key="5">
    <source>
        <dbReference type="EMBL" id="GAG18082.1"/>
    </source>
</evidence>
<feature type="transmembrane region" description="Helical" evidence="3">
    <location>
        <begin position="20"/>
        <end position="42"/>
    </location>
</feature>
<accession>X0W443</accession>
<dbReference type="GO" id="GO:0016020">
    <property type="term" value="C:membrane"/>
    <property type="evidence" value="ECO:0007669"/>
    <property type="project" value="UniProtKB-SubCell"/>
</dbReference>
<dbReference type="Pfam" id="PF13677">
    <property type="entry name" value="MotB_plug"/>
    <property type="match status" value="1"/>
</dbReference>
<comment type="caution">
    <text evidence="5">The sequence shown here is derived from an EMBL/GenBank/DDBJ whole genome shotgun (WGS) entry which is preliminary data.</text>
</comment>
<keyword evidence="3" id="KW-1133">Transmembrane helix</keyword>
<dbReference type="InterPro" id="IPR025713">
    <property type="entry name" value="MotB-like_N_dom"/>
</dbReference>
<evidence type="ECO:0000256" key="2">
    <source>
        <dbReference type="ARBA" id="ARBA00023136"/>
    </source>
</evidence>
<dbReference type="EMBL" id="BARS01035399">
    <property type="protein sequence ID" value="GAG18082.1"/>
    <property type="molecule type" value="Genomic_DNA"/>
</dbReference>
<protein>
    <recommendedName>
        <fullName evidence="4">Motility protein B-like N-terminal domain-containing protein</fullName>
    </recommendedName>
</protein>
<reference evidence="5" key="1">
    <citation type="journal article" date="2014" name="Front. Microbiol.">
        <title>High frequency of phylogenetically diverse reductive dehalogenase-homologous genes in deep subseafloor sedimentary metagenomes.</title>
        <authorList>
            <person name="Kawai M."/>
            <person name="Futagami T."/>
            <person name="Toyoda A."/>
            <person name="Takaki Y."/>
            <person name="Nishi S."/>
            <person name="Hori S."/>
            <person name="Arai W."/>
            <person name="Tsubouchi T."/>
            <person name="Morono Y."/>
            <person name="Uchiyama I."/>
            <person name="Ito T."/>
            <person name="Fujiyama A."/>
            <person name="Inagaki F."/>
            <person name="Takami H."/>
        </authorList>
    </citation>
    <scope>NUCLEOTIDE SEQUENCE</scope>
    <source>
        <strain evidence="5">Expedition CK06-06</strain>
    </source>
</reference>
<sequence>MSEPKLSDLEEIAQTDARGAWLLTYADLVTLILVFFVLLFALSSIEMGNITDALKSFEITIGTETPKTTLFDIIETGSLEKRKKLDQLIGMREVDIFKEINSFISEKGLGESVEAEFTQGKIVLRVEGSVLFDSGAADLLPEAGHILS</sequence>
<gene>
    <name evidence="5" type="ORF">S01H1_54540</name>
</gene>
<keyword evidence="3" id="KW-0812">Transmembrane</keyword>
<feature type="non-terminal residue" evidence="5">
    <location>
        <position position="148"/>
    </location>
</feature>
<feature type="domain" description="Motility protein B-like N-terminal" evidence="4">
    <location>
        <begin position="14"/>
        <end position="58"/>
    </location>
</feature>
<evidence type="ECO:0000256" key="3">
    <source>
        <dbReference type="SAM" id="Phobius"/>
    </source>
</evidence>
<evidence type="ECO:0000256" key="1">
    <source>
        <dbReference type="ARBA" id="ARBA00004370"/>
    </source>
</evidence>
<keyword evidence="2 3" id="KW-0472">Membrane</keyword>
<dbReference type="InterPro" id="IPR036737">
    <property type="entry name" value="OmpA-like_sf"/>
</dbReference>
<dbReference type="Gene3D" id="3.30.1330.60">
    <property type="entry name" value="OmpA-like domain"/>
    <property type="match status" value="1"/>
</dbReference>
<organism evidence="5">
    <name type="scientific">marine sediment metagenome</name>
    <dbReference type="NCBI Taxonomy" id="412755"/>
    <lineage>
        <taxon>unclassified sequences</taxon>
        <taxon>metagenomes</taxon>
        <taxon>ecological metagenomes</taxon>
    </lineage>
</organism>
<evidence type="ECO:0000259" key="4">
    <source>
        <dbReference type="Pfam" id="PF13677"/>
    </source>
</evidence>
<name>X0W443_9ZZZZ</name>
<comment type="subcellular location">
    <subcellularLocation>
        <location evidence="1">Membrane</location>
    </subcellularLocation>
</comment>